<accession>A0AC59HC13</accession>
<reference evidence="1 2" key="1">
    <citation type="journal article" date="2018" name="Nat. Commun.">
        <title>Tailed giant Tupanvirus possesses the most complete translational apparatus of the known virosphere.</title>
        <authorList>
            <person name="Abrahao J."/>
            <person name="Silva L."/>
            <person name="Silva L.S."/>
            <person name="Khalil J.Y.B."/>
            <person name="Rodrigues R."/>
            <person name="Arantes T."/>
            <person name="Assis F."/>
            <person name="Boratto P."/>
            <person name="Andrade M."/>
            <person name="Kroon E.G."/>
            <person name="Ribeiro B."/>
            <person name="Bergier I."/>
            <person name="Seligmann H."/>
            <person name="Ghigo E."/>
            <person name="Colson P."/>
            <person name="Levasseur A."/>
            <person name="Kroemer G."/>
            <person name="Raoult D."/>
            <person name="La Scola B."/>
        </authorList>
    </citation>
    <scope>NUCLEOTIDE SEQUENCE [LARGE SCALE GENOMIC DNA]</scope>
    <source>
        <strain evidence="1">Deep ocean</strain>
    </source>
</reference>
<name>A0AC59HC13_9VIRU</name>
<organism evidence="1 2">
    <name type="scientific">Tupanvirus deep ocean</name>
    <dbReference type="NCBI Taxonomy" id="2126984"/>
    <lineage>
        <taxon>Viruses</taxon>
        <taxon>Varidnaviria</taxon>
        <taxon>Bamfordvirae</taxon>
        <taxon>Nucleocytoviricota</taxon>
        <taxon>Megaviricetes</taxon>
        <taxon>Imitervirales</taxon>
        <taxon>Mimiviridae</taxon>
        <taxon>Megamimivirinae</taxon>
        <taxon>Tupanvirus</taxon>
        <taxon>Tupanvirus altamarinense</taxon>
    </lineage>
</organism>
<dbReference type="EMBL" id="MF405918">
    <property type="protein sequence ID" value="AUL79745.3"/>
    <property type="molecule type" value="Genomic_DNA"/>
</dbReference>
<keyword evidence="2" id="KW-1185">Reference proteome</keyword>
<sequence>MKTYVINIIGQPGSGKTCLAALLFAHLKMKGYVVEYASEYAKTLIWQEKFDELNNQYHVTNSQYKLFKSMIGKVEFIVTDGPVIHGLYYNRYNKDNVSDIFKTNEFILQRFSEFNNINIFLERGDFKYEQAGRQQTESEANLIGIILKTLLDDYNIDYKVFKLNGNDTTAVIEYIESIKNSNK</sequence>
<protein>
    <submittedName>
        <fullName evidence="1">Uncharacterized protein</fullName>
    </submittedName>
</protein>
<dbReference type="Proteomes" id="UP000241719">
    <property type="component" value="Segment"/>
</dbReference>
<evidence type="ECO:0000313" key="1">
    <source>
        <dbReference type="EMBL" id="AUL79745.3"/>
    </source>
</evidence>
<proteinExistence type="predicted"/>
<evidence type="ECO:0000313" key="2">
    <source>
        <dbReference type="Proteomes" id="UP000241719"/>
    </source>
</evidence>